<dbReference type="InterPro" id="IPR006935">
    <property type="entry name" value="Helicase/UvrB_N"/>
</dbReference>
<dbReference type="Pfam" id="PF13643">
    <property type="entry name" value="DUF4145"/>
    <property type="match status" value="1"/>
</dbReference>
<dbReference type="InterPro" id="IPR001650">
    <property type="entry name" value="Helicase_C-like"/>
</dbReference>
<protein>
    <submittedName>
        <fullName evidence="4">Type I restriction enzyme, R subunit</fullName>
    </submittedName>
</protein>
<dbReference type="EMBL" id="FNRT01000002">
    <property type="protein sequence ID" value="SEB48605.1"/>
    <property type="molecule type" value="Genomic_DNA"/>
</dbReference>
<dbReference type="STRING" id="402596.SAMN04489844_0254"/>
<dbReference type="InterPro" id="IPR027417">
    <property type="entry name" value="P-loop_NTPase"/>
</dbReference>
<dbReference type="Gene3D" id="3.40.50.300">
    <property type="entry name" value="P-loop containing nucleotide triphosphate hydrolases"/>
    <property type="match status" value="2"/>
</dbReference>
<evidence type="ECO:0000259" key="2">
    <source>
        <dbReference type="PROSITE" id="PS51192"/>
    </source>
</evidence>
<dbReference type="PANTHER" id="PTHR47396">
    <property type="entry name" value="TYPE I RESTRICTION ENZYME ECOKI R PROTEIN"/>
    <property type="match status" value="1"/>
</dbReference>
<dbReference type="OrthoDB" id="9776021at2"/>
<dbReference type="Pfam" id="PF08463">
    <property type="entry name" value="EcoEI_R_C"/>
    <property type="match status" value="1"/>
</dbReference>
<dbReference type="SMART" id="SM00487">
    <property type="entry name" value="DEXDc"/>
    <property type="match status" value="1"/>
</dbReference>
<accession>A0A1H4JRQ1</accession>
<dbReference type="CDD" id="cd18799">
    <property type="entry name" value="SF2_C_EcoAI-like"/>
    <property type="match status" value="1"/>
</dbReference>
<dbReference type="PANTHER" id="PTHR47396:SF1">
    <property type="entry name" value="ATP-DEPENDENT HELICASE IRC3-RELATED"/>
    <property type="match status" value="1"/>
</dbReference>
<reference evidence="5" key="1">
    <citation type="submission" date="2016-10" db="EMBL/GenBank/DDBJ databases">
        <authorList>
            <person name="Varghese N."/>
            <person name="Submissions S."/>
        </authorList>
    </citation>
    <scope>NUCLEOTIDE SEQUENCE [LARGE SCALE GENOMIC DNA]</scope>
    <source>
        <strain evidence="5">DSM 22017</strain>
    </source>
</reference>
<proteinExistence type="predicted"/>
<evidence type="ECO:0000313" key="4">
    <source>
        <dbReference type="EMBL" id="SEB48605.1"/>
    </source>
</evidence>
<feature type="compositionally biased region" description="Acidic residues" evidence="1">
    <location>
        <begin position="780"/>
        <end position="790"/>
    </location>
</feature>
<dbReference type="GO" id="GO:0005829">
    <property type="term" value="C:cytosol"/>
    <property type="evidence" value="ECO:0007669"/>
    <property type="project" value="TreeGrafter"/>
</dbReference>
<gene>
    <name evidence="4" type="ORF">SAMN04489844_0254</name>
</gene>
<dbReference type="Proteomes" id="UP000198742">
    <property type="component" value="Unassembled WGS sequence"/>
</dbReference>
<dbReference type="GO" id="GO:0009307">
    <property type="term" value="P:DNA restriction-modification system"/>
    <property type="evidence" value="ECO:0007669"/>
    <property type="project" value="UniProtKB-KW"/>
</dbReference>
<dbReference type="PROSITE" id="PS51194">
    <property type="entry name" value="HELICASE_CTER"/>
    <property type="match status" value="1"/>
</dbReference>
<dbReference type="GO" id="GO:0005524">
    <property type="term" value="F:ATP binding"/>
    <property type="evidence" value="ECO:0007669"/>
    <property type="project" value="UniProtKB-KW"/>
</dbReference>
<dbReference type="InterPro" id="IPR013670">
    <property type="entry name" value="EcoEI_R_C_dom"/>
</dbReference>
<dbReference type="Gene3D" id="3.90.1570.30">
    <property type="match status" value="1"/>
</dbReference>
<dbReference type="PROSITE" id="PS51192">
    <property type="entry name" value="HELICASE_ATP_BIND_1"/>
    <property type="match status" value="1"/>
</dbReference>
<name>A0A1H4JRQ1_9ACTN</name>
<organism evidence="4 5">
    <name type="scientific">Nocardioides exalbidus</name>
    <dbReference type="NCBI Taxonomy" id="402596"/>
    <lineage>
        <taxon>Bacteria</taxon>
        <taxon>Bacillati</taxon>
        <taxon>Actinomycetota</taxon>
        <taxon>Actinomycetes</taxon>
        <taxon>Propionibacteriales</taxon>
        <taxon>Nocardioidaceae</taxon>
        <taxon>Nocardioides</taxon>
    </lineage>
</organism>
<evidence type="ECO:0000256" key="1">
    <source>
        <dbReference type="SAM" id="MobiDB-lite"/>
    </source>
</evidence>
<dbReference type="Pfam" id="PF04313">
    <property type="entry name" value="HSDR_N"/>
    <property type="match status" value="1"/>
</dbReference>
<sequence>MSSNFEFIKADWPQTHADCAQAEGYLASDPRTACIYARRAAEQLVGLIYDVDRLPLPYKNDLAARINQAEFRNRVGVGIGQKLNLIRSLGNKAVHDIQPIPAKAAVDVLRELHHVVVWTAFRYSTNPASVPTGAVFDPSVAGKNAPLSRDDVVKLAEKFQAQDEAHTKALAERDDLAAAKDAEIEKLRAQIKAAQAANTLPDTRDYSEAKTRELIIDQLLREAGWLLTEVRDREFEVTGMPNEKNTGYVDYVLWGADGLPLAVVEAKRTTVEPAVGQQQAKLYADCLEQMTGRRPVILYTNGYQTWLWDDAAGYPPRKVEGFFTDAELELMVGRRTGRLPLATATITKEIVGRHYQQRAIRAVGDAFTAKQRDALLVMATGSGKTRVTIALVDQLMRAGWVKRVLFLADRTALVRQAANAFKTHLPNVTTVNLVTEKNNDGRVYVSTYPTMLNLINDIDSGRRLFGPGYFDLVVIDEAHRSVYQKYGAIFSWFDSLLVGLTATPKDEVDRNTYGLFNLEDGVPTDAYSLDEAVAEGYLVPPVGVSMSTKFLRQGIRYDELSEEEKDDWDSYEWSEDGEIPDAISAEELNRFLFNADTVDKVLATLMKDGHKVAGGDRLGKTIIFAKNQKHAEFIEQRFNLAYPHYAGDFARVITHSVTYAQSLIDDFSIKDKAPHIAISVDMLDTGIDVPEVVNLVFFKAVRSKSKFWQMIGRGTRLCANLYGPSEDKKNFYVFDVCGNLEYFSQDLPETGGSVQKSLAERLFEARLGLVAALDHTSGETTEDPEVGEGETSERGLRVDVAWSLHELVAGMNVHNFLVRPARQWVETYAEWRSWKHLDTDKAGDIARHLAGLPSAHRDEDENAKRFDLILLRLQLARLESDALTYERLRKQVQDISSALLGQTTIPSVKAQVQLLDQLAGDEWWVDATLPMLELARRRVRGLVRFVDSTKRAIVYSDFEDELGDSSIVDLPGVLPGTNWERFRAKARAYLLDHEDHLALQRLRRNLQLTAGDLTSLETMLLESGAGTETDIAKAREEAHGLGLFVRSLVGLDREAATAAFDRYLSDTSFSTNQLRFVQMVVEELTANGVVEVARLYESPFTDHAPNGPDSLFTDAQVDDIVAVLDDVRTHALPDVTVA</sequence>
<dbReference type="InterPro" id="IPR007409">
    <property type="entry name" value="Restrct_endonuc_type1_HsdR_N"/>
</dbReference>
<feature type="region of interest" description="Disordered" evidence="1">
    <location>
        <begin position="774"/>
        <end position="793"/>
    </location>
</feature>
<keyword evidence="5" id="KW-1185">Reference proteome</keyword>
<dbReference type="CDD" id="cd18032">
    <property type="entry name" value="DEXHc_RE_I_III_res"/>
    <property type="match status" value="1"/>
</dbReference>
<evidence type="ECO:0000259" key="3">
    <source>
        <dbReference type="PROSITE" id="PS51194"/>
    </source>
</evidence>
<feature type="domain" description="Helicase ATP-binding" evidence="2">
    <location>
        <begin position="365"/>
        <end position="522"/>
    </location>
</feature>
<dbReference type="Pfam" id="PF00271">
    <property type="entry name" value="Helicase_C"/>
    <property type="match status" value="1"/>
</dbReference>
<feature type="domain" description="Helicase C-terminal" evidence="3">
    <location>
        <begin position="597"/>
        <end position="758"/>
    </location>
</feature>
<dbReference type="GO" id="GO:0009035">
    <property type="term" value="F:type I site-specific deoxyribonuclease activity"/>
    <property type="evidence" value="ECO:0007669"/>
    <property type="project" value="UniProtKB-EC"/>
</dbReference>
<dbReference type="InterPro" id="IPR025285">
    <property type="entry name" value="DUF4145"/>
</dbReference>
<dbReference type="AlphaFoldDB" id="A0A1H4JRQ1"/>
<dbReference type="GO" id="GO:0003677">
    <property type="term" value="F:DNA binding"/>
    <property type="evidence" value="ECO:0007669"/>
    <property type="project" value="UniProtKB-KW"/>
</dbReference>
<dbReference type="SUPFAM" id="SSF52540">
    <property type="entry name" value="P-loop containing nucleoside triphosphate hydrolases"/>
    <property type="match status" value="1"/>
</dbReference>
<dbReference type="InterPro" id="IPR050742">
    <property type="entry name" value="Helicase_Restrict-Modif_Enz"/>
</dbReference>
<dbReference type="Pfam" id="PF04851">
    <property type="entry name" value="ResIII"/>
    <property type="match status" value="1"/>
</dbReference>
<evidence type="ECO:0000313" key="5">
    <source>
        <dbReference type="Proteomes" id="UP000198742"/>
    </source>
</evidence>
<dbReference type="InterPro" id="IPR014001">
    <property type="entry name" value="Helicase_ATP-bd"/>
</dbReference>